<evidence type="ECO:0000313" key="1">
    <source>
        <dbReference type="EMBL" id="PRP85713.1"/>
    </source>
</evidence>
<gene>
    <name evidence="1" type="ORF">PROFUN_06307</name>
</gene>
<dbReference type="EMBL" id="MDYQ01000040">
    <property type="protein sequence ID" value="PRP85713.1"/>
    <property type="molecule type" value="Genomic_DNA"/>
</dbReference>
<evidence type="ECO:0000313" key="2">
    <source>
        <dbReference type="Proteomes" id="UP000241769"/>
    </source>
</evidence>
<dbReference type="AlphaFoldDB" id="A0A2P6NP30"/>
<comment type="caution">
    <text evidence="1">The sequence shown here is derived from an EMBL/GenBank/DDBJ whole genome shotgun (WGS) entry which is preliminary data.</text>
</comment>
<proteinExistence type="predicted"/>
<organism evidence="1 2">
    <name type="scientific">Planoprotostelium fungivorum</name>
    <dbReference type="NCBI Taxonomy" id="1890364"/>
    <lineage>
        <taxon>Eukaryota</taxon>
        <taxon>Amoebozoa</taxon>
        <taxon>Evosea</taxon>
        <taxon>Variosea</taxon>
        <taxon>Cavosteliida</taxon>
        <taxon>Cavosteliaceae</taxon>
        <taxon>Planoprotostelium</taxon>
    </lineage>
</organism>
<reference evidence="1 2" key="1">
    <citation type="journal article" date="2018" name="Genome Biol. Evol.">
        <title>Multiple Roots of Fruiting Body Formation in Amoebozoa.</title>
        <authorList>
            <person name="Hillmann F."/>
            <person name="Forbes G."/>
            <person name="Novohradska S."/>
            <person name="Ferling I."/>
            <person name="Riege K."/>
            <person name="Groth M."/>
            <person name="Westermann M."/>
            <person name="Marz M."/>
            <person name="Spaller T."/>
            <person name="Winckler T."/>
            <person name="Schaap P."/>
            <person name="Glockner G."/>
        </authorList>
    </citation>
    <scope>NUCLEOTIDE SEQUENCE [LARGE SCALE GENOMIC DNA]</scope>
    <source>
        <strain evidence="1 2">Jena</strain>
    </source>
</reference>
<dbReference type="Proteomes" id="UP000241769">
    <property type="component" value="Unassembled WGS sequence"/>
</dbReference>
<accession>A0A2P6NP30</accession>
<keyword evidence="2" id="KW-1185">Reference proteome</keyword>
<dbReference type="InParanoid" id="A0A2P6NP30"/>
<sequence>MKLGSWAHSKPLPISSWWCHSRMLSLMDIGICFSSKFTKCATQSGSATSQIRLACVESDRVGLTIKFPRESRATEHAPSTCKGVARQVLCLQHRAVAFLEMPVSVCSLDRV</sequence>
<protein>
    <submittedName>
        <fullName evidence="1">Uncharacterized protein</fullName>
    </submittedName>
</protein>
<name>A0A2P6NP30_9EUKA</name>